<dbReference type="EMBL" id="JACOOI010000009">
    <property type="protein sequence ID" value="MBC5643207.1"/>
    <property type="molecule type" value="Genomic_DNA"/>
</dbReference>
<proteinExistence type="predicted"/>
<evidence type="ECO:0000256" key="1">
    <source>
        <dbReference type="SAM" id="MobiDB-lite"/>
    </source>
</evidence>
<dbReference type="InterPro" id="IPR049893">
    <property type="entry name" value="Bvu_2165-like_IHF-HU-DNA_bdg"/>
</dbReference>
<dbReference type="Gene3D" id="2.70.50.70">
    <property type="match status" value="1"/>
</dbReference>
<dbReference type="CDD" id="cd12843">
    <property type="entry name" value="Bvu_2165_C_like"/>
    <property type="match status" value="1"/>
</dbReference>
<dbReference type="RefSeq" id="WP_186959288.1">
    <property type="nucleotide sequence ID" value="NZ_JACOOI010000009.1"/>
</dbReference>
<evidence type="ECO:0000313" key="4">
    <source>
        <dbReference type="EMBL" id="MBC5643207.1"/>
    </source>
</evidence>
<gene>
    <name evidence="4" type="ORF">H8S77_09945</name>
</gene>
<reference evidence="4 5" key="1">
    <citation type="submission" date="2020-08" db="EMBL/GenBank/DDBJ databases">
        <title>Genome public.</title>
        <authorList>
            <person name="Liu C."/>
            <person name="Sun Q."/>
        </authorList>
    </citation>
    <scope>NUCLEOTIDE SEQUENCE [LARGE SCALE GENOMIC DNA]</scope>
    <source>
        <strain evidence="4 5">BX2</strain>
    </source>
</reference>
<keyword evidence="5" id="KW-1185">Reference proteome</keyword>
<dbReference type="CDD" id="cd13833">
    <property type="entry name" value="HU_IHF_like"/>
    <property type="match status" value="1"/>
</dbReference>
<evidence type="ECO:0000313" key="5">
    <source>
        <dbReference type="Proteomes" id="UP000644010"/>
    </source>
</evidence>
<comment type="caution">
    <text evidence="4">The sequence shown here is derived from an EMBL/GenBank/DDBJ whole genome shotgun (WGS) entry which is preliminary data.</text>
</comment>
<organism evidence="4 5">
    <name type="scientific">Parabacteroides segnis</name>
    <dbReference type="NCBI Taxonomy" id="2763058"/>
    <lineage>
        <taxon>Bacteria</taxon>
        <taxon>Pseudomonadati</taxon>
        <taxon>Bacteroidota</taxon>
        <taxon>Bacteroidia</taxon>
        <taxon>Bacteroidales</taxon>
        <taxon>Tannerellaceae</taxon>
        <taxon>Parabacteroides</taxon>
    </lineage>
</organism>
<dbReference type="Proteomes" id="UP000644010">
    <property type="component" value="Unassembled WGS sequence"/>
</dbReference>
<dbReference type="Pfam" id="PF14848">
    <property type="entry name" value="HU-DNA_bdg"/>
    <property type="match status" value="1"/>
</dbReference>
<evidence type="ECO:0000259" key="2">
    <source>
        <dbReference type="Pfam" id="PF14734"/>
    </source>
</evidence>
<name>A0ABR7E0C6_9BACT</name>
<dbReference type="InterPro" id="IPR027824">
    <property type="entry name" value="DUF4469"/>
</dbReference>
<feature type="region of interest" description="Disordered" evidence="1">
    <location>
        <begin position="225"/>
        <end position="249"/>
    </location>
</feature>
<sequence length="249" mass="27387">MANTLKVWMAPNTVTPDPKDKIFILETTGKADINKIYEEMRAEDTGLRPETIVHVVTLFERVCARLLMNGWQLNTGLFYAVPRLLGLAEDGRWNPEKNSIYVAFTQNKVIREESAKTSIAILGEKADVMYIIGTEDRKTGLKDGTMTSGRNFFVRGANLKVVGTNEAIGVTLTGEDKAVIKLDADQITTNNPSELILLLPSDLKNGKYELTVTTQYSGRTLLKEPRSASVEVHVGESGGEGGGDRPEIE</sequence>
<dbReference type="Pfam" id="PF14734">
    <property type="entry name" value="DUF4469"/>
    <property type="match status" value="1"/>
</dbReference>
<feature type="domain" description="DUF4469" evidence="2">
    <location>
        <begin position="130"/>
        <end position="227"/>
    </location>
</feature>
<feature type="domain" description="Bvu-2165-like IHF-HU-like DNA-binding" evidence="3">
    <location>
        <begin position="5"/>
        <end position="123"/>
    </location>
</feature>
<accession>A0ABR7E0C6</accession>
<protein>
    <submittedName>
        <fullName evidence="4">DUF4469 domain-containing protein</fullName>
    </submittedName>
</protein>
<evidence type="ECO:0000259" key="3">
    <source>
        <dbReference type="Pfam" id="PF14848"/>
    </source>
</evidence>